<dbReference type="PANTHER" id="PTHR33406">
    <property type="entry name" value="MEMBRANE PROTEIN MJ1562-RELATED"/>
    <property type="match status" value="1"/>
</dbReference>
<dbReference type="InterPro" id="IPR004869">
    <property type="entry name" value="MMPL_dom"/>
</dbReference>
<sequence>MSTLLYALGRWTYRHPWRVLVSWLLLLALAGGGAALFMKGTDNSFSIPGTEAQEGIALLDRSFPQASGTSAQLVIVAADGDQVDEEPYASAIDDTVSHLEDLDGVIAVTDPFNEMVTGMVSDDESAAIIRLQFDGQATDVSDETKAGLEHVADDLRETLPEGSEVAMGGDLFSTSVPALSLIEAVGVLIALFVLIVTFRSFAVAWFPLVSALIGVGLAIALIYVSTAFASISSTTPMLAIMLGLAVGIDYALFIVARHQDQVRAGVEPEESAARATGTAGSAVVFAGVTVLIALIGLGFAGIPFLTTMGIAAAVAVAIAVVVAITLTPALLGFAKGRVAGWGHGRTRRGIPLSRRRAIAPSAEREKAVHGTGDPAPIGSAERPADAAAAGETAPSPDAADAVHAPVKKTNRWVLWVTKHPVVTTIAVVLTLGVMAIPAASLALALPNAGQQPESSQARQAYDLTAEHFGPGANGPLIMTGTIVTSTDPLGLMADLADEVEKIPGVKEVALATPNETADTGLIQIVPETAPDDPATAELVRALRDLAPQLEDEYGVDLKVTGFTAVGIDISDRLGAALLPFGVFVVGLSLVLLMIVFRSIWVPIKAAVGYLLSVLAAFGVVAAVFEWGWGAELLHVDRTGPVISFMPIILMGVLFGLAMDYQVFLVSRMREDYVHARRAAASHSTRGRRDIALGAVRSGFTASARVVTAAAIIMFAVFAAFVPEGDSSIKPIALGLAVGIAVDAFLVRMTLVPAVMALLGDKAWWIPRWLDRILPHFDIEGEAVERELALEAWPESNTTAAVVGEGVGVRADAGGSAGEVVLFEDAAFRVEPGGTLIATGDPRAAQAFALTLAGRLAPTDGKLRVAGHLLPERAVWVRAHVGLALLGDTDERLPALRRALAGKATLVVVEGVDALDAAERDQAGALLRDAASALRRGGDGVLTLVVTSRSESAALALLADAHRPDVASLTLRSGAPLTTPTAEVNA</sequence>
<dbReference type="Proteomes" id="UP001235133">
    <property type="component" value="Unassembled WGS sequence"/>
</dbReference>
<evidence type="ECO:0000313" key="10">
    <source>
        <dbReference type="Proteomes" id="UP001235133"/>
    </source>
</evidence>
<name>A0ABU0Z4L7_9MICO</name>
<dbReference type="SUPFAM" id="SSF82866">
    <property type="entry name" value="Multidrug efflux transporter AcrB transmembrane domain"/>
    <property type="match status" value="2"/>
</dbReference>
<feature type="transmembrane region" description="Helical" evidence="7">
    <location>
        <begin position="608"/>
        <end position="629"/>
    </location>
</feature>
<dbReference type="PROSITE" id="PS50156">
    <property type="entry name" value="SSD"/>
    <property type="match status" value="1"/>
</dbReference>
<evidence type="ECO:0000259" key="8">
    <source>
        <dbReference type="PROSITE" id="PS50156"/>
    </source>
</evidence>
<evidence type="ECO:0000256" key="1">
    <source>
        <dbReference type="ARBA" id="ARBA00004651"/>
    </source>
</evidence>
<feature type="transmembrane region" description="Helical" evidence="7">
    <location>
        <begin position="576"/>
        <end position="596"/>
    </location>
</feature>
<dbReference type="PANTHER" id="PTHR33406:SF13">
    <property type="entry name" value="MEMBRANE PROTEIN YDFJ"/>
    <property type="match status" value="1"/>
</dbReference>
<feature type="transmembrane region" description="Helical" evidence="7">
    <location>
        <begin position="237"/>
        <end position="256"/>
    </location>
</feature>
<protein>
    <submittedName>
        <fullName evidence="9">MMPL family transporter</fullName>
    </submittedName>
</protein>
<organism evidence="9 10">
    <name type="scientific">Microbacterium psychrotolerans</name>
    <dbReference type="NCBI Taxonomy" id="3068321"/>
    <lineage>
        <taxon>Bacteria</taxon>
        <taxon>Bacillati</taxon>
        <taxon>Actinomycetota</taxon>
        <taxon>Actinomycetes</taxon>
        <taxon>Micrococcales</taxon>
        <taxon>Microbacteriaceae</taxon>
        <taxon>Microbacterium</taxon>
    </lineage>
</organism>
<dbReference type="InterPro" id="IPR001036">
    <property type="entry name" value="Acrflvin-R"/>
</dbReference>
<feature type="transmembrane region" description="Helical" evidence="7">
    <location>
        <begin position="421"/>
        <end position="445"/>
    </location>
</feature>
<dbReference type="Gene3D" id="1.20.1640.10">
    <property type="entry name" value="Multidrug efflux transporter AcrB transmembrane domain"/>
    <property type="match status" value="2"/>
</dbReference>
<feature type="compositionally biased region" description="Low complexity" evidence="6">
    <location>
        <begin position="378"/>
        <end position="399"/>
    </location>
</feature>
<accession>A0ABU0Z4L7</accession>
<dbReference type="PRINTS" id="PR00702">
    <property type="entry name" value="ACRIFLAVINRP"/>
</dbReference>
<evidence type="ECO:0000256" key="4">
    <source>
        <dbReference type="ARBA" id="ARBA00022989"/>
    </source>
</evidence>
<feature type="transmembrane region" description="Helical" evidence="7">
    <location>
        <begin position="277"/>
        <end position="302"/>
    </location>
</feature>
<feature type="domain" description="SSD" evidence="8">
    <location>
        <begin position="208"/>
        <end position="333"/>
    </location>
</feature>
<keyword evidence="10" id="KW-1185">Reference proteome</keyword>
<feature type="transmembrane region" description="Helical" evidence="7">
    <location>
        <begin position="641"/>
        <end position="660"/>
    </location>
</feature>
<dbReference type="RefSeq" id="WP_308869129.1">
    <property type="nucleotide sequence ID" value="NZ_JAVFWO010000005.1"/>
</dbReference>
<reference evidence="9 10" key="1">
    <citation type="submission" date="2023-08" db="EMBL/GenBank/DDBJ databases">
        <title>Microbacterium psychrotolerans sp. nov., a psychrotolerant bacterium isolated from soil in Heilongjiang Province, China.</title>
        <authorList>
            <person name="An P."/>
            <person name="Zhao D."/>
            <person name="Xiang H."/>
        </authorList>
    </citation>
    <scope>NUCLEOTIDE SEQUENCE [LARGE SCALE GENOMIC DNA]</scope>
    <source>
        <strain evidence="9 10">QXD-8</strain>
    </source>
</reference>
<evidence type="ECO:0000256" key="5">
    <source>
        <dbReference type="ARBA" id="ARBA00023136"/>
    </source>
</evidence>
<evidence type="ECO:0000256" key="7">
    <source>
        <dbReference type="SAM" id="Phobius"/>
    </source>
</evidence>
<keyword evidence="5 7" id="KW-0472">Membrane</keyword>
<evidence type="ECO:0000256" key="2">
    <source>
        <dbReference type="ARBA" id="ARBA00022475"/>
    </source>
</evidence>
<feature type="transmembrane region" description="Helical" evidence="7">
    <location>
        <begin position="733"/>
        <end position="758"/>
    </location>
</feature>
<feature type="transmembrane region" description="Helical" evidence="7">
    <location>
        <begin position="701"/>
        <end position="721"/>
    </location>
</feature>
<gene>
    <name evidence="9" type="ORF">Q9R08_15930</name>
</gene>
<evidence type="ECO:0000256" key="3">
    <source>
        <dbReference type="ARBA" id="ARBA00022692"/>
    </source>
</evidence>
<evidence type="ECO:0000256" key="6">
    <source>
        <dbReference type="SAM" id="MobiDB-lite"/>
    </source>
</evidence>
<proteinExistence type="predicted"/>
<dbReference type="InterPro" id="IPR050545">
    <property type="entry name" value="Mycobact_MmpL"/>
</dbReference>
<feature type="transmembrane region" description="Helical" evidence="7">
    <location>
        <begin position="205"/>
        <end position="231"/>
    </location>
</feature>
<dbReference type="EMBL" id="JAVFWO010000005">
    <property type="protein sequence ID" value="MDQ7879482.1"/>
    <property type="molecule type" value="Genomic_DNA"/>
</dbReference>
<keyword evidence="4 7" id="KW-1133">Transmembrane helix</keyword>
<feature type="region of interest" description="Disordered" evidence="6">
    <location>
        <begin position="352"/>
        <end position="402"/>
    </location>
</feature>
<keyword evidence="3 7" id="KW-0812">Transmembrane</keyword>
<comment type="caution">
    <text evidence="9">The sequence shown here is derived from an EMBL/GenBank/DDBJ whole genome shotgun (WGS) entry which is preliminary data.</text>
</comment>
<dbReference type="Pfam" id="PF03176">
    <property type="entry name" value="MMPL"/>
    <property type="match status" value="2"/>
</dbReference>
<keyword evidence="2" id="KW-1003">Cell membrane</keyword>
<feature type="transmembrane region" description="Helical" evidence="7">
    <location>
        <begin position="308"/>
        <end position="331"/>
    </location>
</feature>
<evidence type="ECO:0000313" key="9">
    <source>
        <dbReference type="EMBL" id="MDQ7879482.1"/>
    </source>
</evidence>
<feature type="transmembrane region" description="Helical" evidence="7">
    <location>
        <begin position="178"/>
        <end position="198"/>
    </location>
</feature>
<comment type="subcellular location">
    <subcellularLocation>
        <location evidence="1">Cell membrane</location>
        <topology evidence="1">Multi-pass membrane protein</topology>
    </subcellularLocation>
</comment>
<dbReference type="InterPro" id="IPR000731">
    <property type="entry name" value="SSD"/>
</dbReference>